<keyword evidence="7" id="KW-0862">Zinc</keyword>
<dbReference type="GO" id="GO:0051301">
    <property type="term" value="P:cell division"/>
    <property type="evidence" value="ECO:0007669"/>
    <property type="project" value="UniProtKB-KW"/>
</dbReference>
<reference evidence="14" key="2">
    <citation type="journal article" date="2021" name="Front. Microbiol.">
        <title>Generation of Tetracycline and Rifamycin Resistant Chlamydia Suis Recombinants.</title>
        <authorList>
            <person name="Marti H."/>
            <person name="Bommana S."/>
            <person name="Read T.D."/>
            <person name="Pesch T."/>
            <person name="Prahauser B."/>
            <person name="Dean D."/>
            <person name="Borel N."/>
        </authorList>
    </citation>
    <scope>NUCLEOTIDE SEQUENCE</scope>
    <source>
        <strain evidence="14">208.1</strain>
    </source>
</reference>
<feature type="transmembrane region" description="Helical" evidence="11">
    <location>
        <begin position="549"/>
        <end position="578"/>
    </location>
</feature>
<evidence type="ECO:0000313" key="14">
    <source>
        <dbReference type="EMBL" id="QYC74074.1"/>
    </source>
</evidence>
<evidence type="ECO:0000256" key="9">
    <source>
        <dbReference type="ARBA" id="ARBA00023049"/>
    </source>
</evidence>
<reference evidence="13 15" key="1">
    <citation type="submission" date="2019-01" db="EMBL/GenBank/DDBJ databases">
        <title>Whole genome sequencing and annotation enables comparative genome analysis that reveals unique features of the Chlamydia suis R19 Genome.</title>
        <authorList>
            <person name="Dimond Z.E."/>
        </authorList>
    </citation>
    <scope>NUCLEOTIDE SEQUENCE [LARGE SCALE GENOMIC DNA]</scope>
    <source>
        <strain evidence="13 15">R19</strain>
    </source>
</reference>
<keyword evidence="5 11" id="KW-0812">Transmembrane</keyword>
<dbReference type="AlphaFoldDB" id="A0AAQ0ELN5"/>
<dbReference type="Proteomes" id="UP000512184">
    <property type="component" value="Chromosome"/>
</dbReference>
<evidence type="ECO:0000256" key="1">
    <source>
        <dbReference type="ARBA" id="ARBA00001947"/>
    </source>
</evidence>
<evidence type="ECO:0000313" key="16">
    <source>
        <dbReference type="Proteomes" id="UP000825134"/>
    </source>
</evidence>
<feature type="transmembrane region" description="Helical" evidence="11">
    <location>
        <begin position="590"/>
        <end position="611"/>
    </location>
</feature>
<evidence type="ECO:0000256" key="7">
    <source>
        <dbReference type="ARBA" id="ARBA00022833"/>
    </source>
</evidence>
<evidence type="ECO:0000259" key="12">
    <source>
        <dbReference type="Pfam" id="PF02163"/>
    </source>
</evidence>
<evidence type="ECO:0000256" key="6">
    <source>
        <dbReference type="ARBA" id="ARBA00022801"/>
    </source>
</evidence>
<gene>
    <name evidence="13" type="primary">rasP</name>
    <name evidence="13" type="ORF">Chls_369</name>
    <name evidence="14" type="ORF">INQ84_02995</name>
</gene>
<dbReference type="GO" id="GO:0006508">
    <property type="term" value="P:proteolysis"/>
    <property type="evidence" value="ECO:0007669"/>
    <property type="project" value="UniProtKB-KW"/>
</dbReference>
<dbReference type="RefSeq" id="WP_080121987.1">
    <property type="nucleotide sequence ID" value="NZ_CP035278.1"/>
</dbReference>
<dbReference type="EMBL" id="CP035278">
    <property type="protein sequence ID" value="QHP83244.1"/>
    <property type="molecule type" value="Genomic_DNA"/>
</dbReference>
<dbReference type="CDD" id="cd06163">
    <property type="entry name" value="S2P-M50_PDZ_RseP-like"/>
    <property type="match status" value="1"/>
</dbReference>
<feature type="transmembrane region" description="Helical" evidence="11">
    <location>
        <begin position="103"/>
        <end position="127"/>
    </location>
</feature>
<accession>A0AAQ0ELN5</accession>
<keyword evidence="15" id="KW-1185">Reference proteome</keyword>
<comment type="subcellular location">
    <subcellularLocation>
        <location evidence="2">Membrane</location>
        <topology evidence="2">Multi-pass membrane protein</topology>
    </subcellularLocation>
</comment>
<dbReference type="GO" id="GO:0004222">
    <property type="term" value="F:metalloendopeptidase activity"/>
    <property type="evidence" value="ECO:0007669"/>
    <property type="project" value="InterPro"/>
</dbReference>
<feature type="domain" description="Peptidase M50" evidence="12">
    <location>
        <begin position="9"/>
        <end position="603"/>
    </location>
</feature>
<organism evidence="14 16">
    <name type="scientific">Chlamydia suis</name>
    <dbReference type="NCBI Taxonomy" id="83559"/>
    <lineage>
        <taxon>Bacteria</taxon>
        <taxon>Pseudomonadati</taxon>
        <taxon>Chlamydiota</taxon>
        <taxon>Chlamydiia</taxon>
        <taxon>Chlamydiales</taxon>
        <taxon>Chlamydiaceae</taxon>
        <taxon>Chlamydia/Chlamydophila group</taxon>
        <taxon>Chlamydia</taxon>
    </lineage>
</organism>
<protein>
    <submittedName>
        <fullName evidence="13">Implicated in cell division based on FtsL cleavage</fullName>
    </submittedName>
    <submittedName>
        <fullName evidence="14">RIP metalloprotease</fullName>
    </submittedName>
</protein>
<keyword evidence="10 11" id="KW-0472">Membrane</keyword>
<keyword evidence="6" id="KW-0378">Hydrolase</keyword>
<dbReference type="InterPro" id="IPR008915">
    <property type="entry name" value="Peptidase_M50"/>
</dbReference>
<keyword evidence="4" id="KW-0645">Protease</keyword>
<evidence type="ECO:0000256" key="3">
    <source>
        <dbReference type="ARBA" id="ARBA00007931"/>
    </source>
</evidence>
<keyword evidence="13" id="KW-0132">Cell division</keyword>
<evidence type="ECO:0000256" key="11">
    <source>
        <dbReference type="SAM" id="Phobius"/>
    </source>
</evidence>
<keyword evidence="8 11" id="KW-1133">Transmembrane helix</keyword>
<evidence type="ECO:0000256" key="2">
    <source>
        <dbReference type="ARBA" id="ARBA00004141"/>
    </source>
</evidence>
<dbReference type="PANTHER" id="PTHR42837">
    <property type="entry name" value="REGULATOR OF SIGMA-E PROTEASE RSEP"/>
    <property type="match status" value="1"/>
</dbReference>
<evidence type="ECO:0000256" key="5">
    <source>
        <dbReference type="ARBA" id="ARBA00022692"/>
    </source>
</evidence>
<dbReference type="Proteomes" id="UP000825134">
    <property type="component" value="Chromosome"/>
</dbReference>
<keyword evidence="9 14" id="KW-0482">Metalloprotease</keyword>
<sequence>MTIIYFVLAALALGFLILIHELGHLLAAKAVGMTVESFSIGFGPALVRRKKGGIEYRIGAIPFGGYVRIKGMDRHDKECSIDKEKTVYDIPGGFFSKSAWKRIFVLAAGPLANILVALFAFGVLYFAGGRTKPFSEHTSVIGWVHPSLEKKGLCAGDRIFFCNGQVYSGNKMAFSSALLDRKLLLQGEHPAYFSDAKAFSLDVPFDPTIEGVPCLGASYLLYRGSEPLPEKSPLIDAGLSEGDRLVWMDGALVFSGAQVSQMLNEKKAFLRVERQGGEVVFIRQARVLAGDLQLTSYFKNELIDCQYEAGLKGKWVSLYMLPYVINSEGFVESKINLLSTDRGSLDYQLELGDKIVAVDGIPVMSNADILRLVQDHRVSLIFQKMSSEQLAILNQKDADKAFIDSYDMDDLLRIAESVGEEREVSRLGGYRLVSRIQPRPWVHIYSEELLDQQRALASKFRDEHERLYYLERIEAEKQRISLGIPLKDLAVQYNPAPLTLMRESVADSLKTVKALGMGRLSPQWLSGPVGIVRILHTGWSMGVPEALSWIGLISINLAVLNLLPIPVLDGGYILLCLWEILSRRRLNMRLIEKGLIPFMILLILFFVFLTFQDLSRVFIR</sequence>
<comment type="cofactor">
    <cofactor evidence="1">
        <name>Zn(2+)</name>
        <dbReference type="ChEBI" id="CHEBI:29105"/>
    </cofactor>
</comment>
<dbReference type="EMBL" id="CP063185">
    <property type="protein sequence ID" value="QYC74074.1"/>
    <property type="molecule type" value="Genomic_DNA"/>
</dbReference>
<evidence type="ECO:0000256" key="10">
    <source>
        <dbReference type="ARBA" id="ARBA00023136"/>
    </source>
</evidence>
<keyword evidence="13" id="KW-0131">Cell cycle</keyword>
<name>A0AAQ0ELN5_9CHLA</name>
<evidence type="ECO:0000256" key="8">
    <source>
        <dbReference type="ARBA" id="ARBA00022989"/>
    </source>
</evidence>
<comment type="similarity">
    <text evidence="3">Belongs to the peptidase M50B family.</text>
</comment>
<dbReference type="PANTHER" id="PTHR42837:SF2">
    <property type="entry name" value="MEMBRANE METALLOPROTEASE ARASP2, CHLOROPLASTIC-RELATED"/>
    <property type="match status" value="1"/>
</dbReference>
<evidence type="ECO:0000256" key="4">
    <source>
        <dbReference type="ARBA" id="ARBA00022670"/>
    </source>
</evidence>
<evidence type="ECO:0000313" key="15">
    <source>
        <dbReference type="Proteomes" id="UP000512184"/>
    </source>
</evidence>
<proteinExistence type="inferred from homology"/>
<evidence type="ECO:0000313" key="13">
    <source>
        <dbReference type="EMBL" id="QHP83244.1"/>
    </source>
</evidence>
<dbReference type="Pfam" id="PF02163">
    <property type="entry name" value="Peptidase_M50"/>
    <property type="match status" value="1"/>
</dbReference>
<dbReference type="InterPro" id="IPR004387">
    <property type="entry name" value="Pept_M50_Zn"/>
</dbReference>
<dbReference type="GO" id="GO:0016020">
    <property type="term" value="C:membrane"/>
    <property type="evidence" value="ECO:0007669"/>
    <property type="project" value="UniProtKB-SubCell"/>
</dbReference>